<evidence type="ECO:0000313" key="13">
    <source>
        <dbReference type="Proteomes" id="UP000216354"/>
    </source>
</evidence>
<dbReference type="PANTHER" id="PTHR30203">
    <property type="entry name" value="OUTER MEMBRANE CATION EFFLUX PROTEIN"/>
    <property type="match status" value="1"/>
</dbReference>
<accession>A0ABX4F196</accession>
<keyword evidence="4 9" id="KW-0812">Transmembrane</keyword>
<name>A0ABX4F196_9BORD</name>
<evidence type="ECO:0000256" key="3">
    <source>
        <dbReference type="ARBA" id="ARBA00022452"/>
    </source>
</evidence>
<dbReference type="NCBIfam" id="TIGR01845">
    <property type="entry name" value="outer_NodT"/>
    <property type="match status" value="1"/>
</dbReference>
<feature type="signal peptide" evidence="9">
    <location>
        <begin position="1"/>
        <end position="19"/>
    </location>
</feature>
<comment type="similarity">
    <text evidence="2 9">Belongs to the outer membrane factor (OMF) (TC 1.B.17) family.</text>
</comment>
<dbReference type="RefSeq" id="WP_094831654.1">
    <property type="nucleotide sequence ID" value="NZ_NEVR01000002.1"/>
</dbReference>
<dbReference type="Pfam" id="PF02321">
    <property type="entry name" value="OEP"/>
    <property type="match status" value="2"/>
</dbReference>
<feature type="chain" id="PRO_5044971576" evidence="9">
    <location>
        <begin position="20"/>
        <end position="482"/>
    </location>
</feature>
<evidence type="ECO:0000256" key="9">
    <source>
        <dbReference type="RuleBase" id="RU362097"/>
    </source>
</evidence>
<evidence type="ECO:0000256" key="2">
    <source>
        <dbReference type="ARBA" id="ARBA00007613"/>
    </source>
</evidence>
<keyword evidence="10" id="KW-0175">Coiled coil</keyword>
<keyword evidence="8 9" id="KW-0449">Lipoprotein</keyword>
<feature type="coiled-coil region" evidence="10">
    <location>
        <begin position="222"/>
        <end position="249"/>
    </location>
</feature>
<dbReference type="PROSITE" id="PS51257">
    <property type="entry name" value="PROKAR_LIPOPROTEIN"/>
    <property type="match status" value="1"/>
</dbReference>
<gene>
    <name evidence="12" type="ORF">CAL27_12310</name>
</gene>
<evidence type="ECO:0000256" key="7">
    <source>
        <dbReference type="ARBA" id="ARBA00023139"/>
    </source>
</evidence>
<keyword evidence="5 9" id="KW-0732">Signal</keyword>
<keyword evidence="3 9" id="KW-1134">Transmembrane beta strand</keyword>
<comment type="caution">
    <text evidence="12">The sequence shown here is derived from an EMBL/GenBank/DDBJ whole genome shotgun (WGS) entry which is preliminary data.</text>
</comment>
<evidence type="ECO:0000256" key="5">
    <source>
        <dbReference type="ARBA" id="ARBA00022729"/>
    </source>
</evidence>
<keyword evidence="13" id="KW-1185">Reference proteome</keyword>
<dbReference type="Gene3D" id="1.20.1600.10">
    <property type="entry name" value="Outer membrane efflux proteins (OEP)"/>
    <property type="match status" value="1"/>
</dbReference>
<dbReference type="InterPro" id="IPR010131">
    <property type="entry name" value="MdtP/NodT-like"/>
</dbReference>
<dbReference type="Proteomes" id="UP000216354">
    <property type="component" value="Unassembled WGS sequence"/>
</dbReference>
<evidence type="ECO:0000256" key="11">
    <source>
        <dbReference type="SAM" id="MobiDB-lite"/>
    </source>
</evidence>
<evidence type="ECO:0000256" key="4">
    <source>
        <dbReference type="ARBA" id="ARBA00022692"/>
    </source>
</evidence>
<reference evidence="12 13" key="1">
    <citation type="submission" date="2017-05" db="EMBL/GenBank/DDBJ databases">
        <title>Complete and WGS of Bordetella genogroups.</title>
        <authorList>
            <person name="Spilker T."/>
            <person name="Lipuma J."/>
        </authorList>
    </citation>
    <scope>NUCLEOTIDE SEQUENCE [LARGE SCALE GENOMIC DNA]</scope>
    <source>
        <strain evidence="12 13">AU9795</strain>
    </source>
</reference>
<evidence type="ECO:0000256" key="8">
    <source>
        <dbReference type="ARBA" id="ARBA00023288"/>
    </source>
</evidence>
<evidence type="ECO:0000313" key="12">
    <source>
        <dbReference type="EMBL" id="OZI65782.1"/>
    </source>
</evidence>
<evidence type="ECO:0000256" key="6">
    <source>
        <dbReference type="ARBA" id="ARBA00023136"/>
    </source>
</evidence>
<dbReference type="PANTHER" id="PTHR30203:SF20">
    <property type="entry name" value="MULTIDRUG RESISTANCE OUTER MEMBRANE PROTEIN MDTP-RELATED"/>
    <property type="match status" value="1"/>
</dbReference>
<sequence length="482" mass="51399">MKALLTTTLVLALSGCALMDPASAPVAQWDPARHGLSSQETVWPDARWWHRYGDAQLDALVDEAMAGNPSLTAAQARLAQANAAVAGARAPLLPRVDANYQLSREHLSGNYVQPAPLGGSVVSDNRLALDFSYELDFWGKNRSRLQAAVSQRDAAAADAQSARNVLARAVVRSYLNLQNAYAQHDVIKRVIAQRDDVLKLTRDREGAGLDTQVEVKQAESASAAARVQLTQVETTIAQLQNQLSALAAAGPDRGRQVRPYALSAPDGVVPQAVPLEVLGHRPDVTAARWRAEAAQASIDVAKAQFYPNVNLVAFAGFQSIGTNMLFDSFSRTAGIGPAITLPIFHGGELNANLAGRRADADLAVSDYNQTVLDAVQQVGDAIDALRLIDREKAEQRQAREAIDAAYGLAVGRYRNGLGNYLAVLLAQDSVLTQARLDTDLKSRAYQLDADLAYALGGGYDAAAQTEQPGAQPGAQPTAPSTH</sequence>
<feature type="region of interest" description="Disordered" evidence="11">
    <location>
        <begin position="463"/>
        <end position="482"/>
    </location>
</feature>
<dbReference type="EMBL" id="NEVR01000002">
    <property type="protein sequence ID" value="OZI65782.1"/>
    <property type="molecule type" value="Genomic_DNA"/>
</dbReference>
<dbReference type="InterPro" id="IPR003423">
    <property type="entry name" value="OMP_efflux"/>
</dbReference>
<keyword evidence="7 9" id="KW-0564">Palmitate</keyword>
<comment type="subcellular location">
    <subcellularLocation>
        <location evidence="9">Cell membrane</location>
        <topology evidence="9">Lipid-anchor</topology>
    </subcellularLocation>
    <subcellularLocation>
        <location evidence="1">Membrane</location>
    </subcellularLocation>
</comment>
<evidence type="ECO:0000256" key="1">
    <source>
        <dbReference type="ARBA" id="ARBA00004370"/>
    </source>
</evidence>
<protein>
    <submittedName>
        <fullName evidence="12">Uncharacterized protein</fullName>
    </submittedName>
</protein>
<dbReference type="SUPFAM" id="SSF56954">
    <property type="entry name" value="Outer membrane efflux proteins (OEP)"/>
    <property type="match status" value="1"/>
</dbReference>
<proteinExistence type="inferred from homology"/>
<dbReference type="Gene3D" id="2.20.200.10">
    <property type="entry name" value="Outer membrane efflux proteins (OEP)"/>
    <property type="match status" value="1"/>
</dbReference>
<evidence type="ECO:0000256" key="10">
    <source>
        <dbReference type="SAM" id="Coils"/>
    </source>
</evidence>
<keyword evidence="6 9" id="KW-0472">Membrane</keyword>
<organism evidence="12 13">
    <name type="scientific">Bordetella genomosp. 1</name>
    <dbReference type="NCBI Taxonomy" id="1395607"/>
    <lineage>
        <taxon>Bacteria</taxon>
        <taxon>Pseudomonadati</taxon>
        <taxon>Pseudomonadota</taxon>
        <taxon>Betaproteobacteria</taxon>
        <taxon>Burkholderiales</taxon>
        <taxon>Alcaligenaceae</taxon>
        <taxon>Bordetella</taxon>
    </lineage>
</organism>